<evidence type="ECO:0000259" key="1">
    <source>
        <dbReference type="PROSITE" id="PS51736"/>
    </source>
</evidence>
<evidence type="ECO:0000313" key="4">
    <source>
        <dbReference type="Proteomes" id="UP000249354"/>
    </source>
</evidence>
<dbReference type="InterPro" id="IPR009061">
    <property type="entry name" value="DNA-bd_dom_put_sf"/>
</dbReference>
<dbReference type="PROSITE" id="PS51736">
    <property type="entry name" value="RECOMBINASES_3"/>
    <property type="match status" value="1"/>
</dbReference>
<dbReference type="EMBL" id="QBMC01000008">
    <property type="protein sequence ID" value="PZO22611.1"/>
    <property type="molecule type" value="Genomic_DNA"/>
</dbReference>
<dbReference type="InterPro" id="IPR025827">
    <property type="entry name" value="Zn_ribbon_recom_dom"/>
</dbReference>
<dbReference type="SMART" id="SM00857">
    <property type="entry name" value="Resolvase"/>
    <property type="match status" value="1"/>
</dbReference>
<evidence type="ECO:0000259" key="2">
    <source>
        <dbReference type="PROSITE" id="PS51737"/>
    </source>
</evidence>
<dbReference type="InterPro" id="IPR011109">
    <property type="entry name" value="DNA_bind_recombinase_dom"/>
</dbReference>
<sequence>MNEPKIHPVHLQRKAYVYLRQSTMGQVRLNRESTERQYALKDRALALGWPDSLIEVLDGDLGLSGSQSTTRKDFQLLVSDVSMGKVGAILALEASRLSRSSADWSRLVELCAFSGVLIIDEDGCYDPSNFNDQLLLGLKGTMSQAELHFIRSRLLGGKQNKAKKGELRFPLPIGYCYDDHGQTVFDHDEQVREVVELFFQVFANKRSAYGVTRYFGEQQIDFPKRAYGGVWNGKIIWGKLTYGRALTLLKNPSYTGAYVYGRYKVEKSLSADGTFTSGIKQQPRESWEVIIQEHHSSYISWQTYLQNQDILQNNRTNGAKTLVTSAAREGKALLHGLLICSKCGRRLTVRYTGNGGLWPQYECNWRKKEGLTGRACLNTRADIVDNAIIPLIFEALEPQKLEIALMSLDKLEAHYAKVDKQWQLALERAEYEAQIAQRRFEEVDPANRLVAATLENRWEQALLKVQQTREARLQQRQTQPLNRMSETDKADLFRLAEHLPQLWNAEHTQSKQKKQVIRLLIEDVTVERHQQPRQLALHIRWKGGKQESLTIPIPLKQADRVRYPAETIHKIRELAKTFHDKNIADTLNQLSIKSSSGKPFTSSMVKWLRYKHDITVCPTHRQGELTVKQVAQSYGVSTHIVYYWIETGLLQAQRSHRGTYRIVISESKHQELTAWAQVPRTEKIRQARLGQRQQ</sequence>
<dbReference type="PANTHER" id="PTHR30461:SF23">
    <property type="entry name" value="DNA RECOMBINASE-RELATED"/>
    <property type="match status" value="1"/>
</dbReference>
<dbReference type="Gene3D" id="3.40.50.1390">
    <property type="entry name" value="Resolvase, N-terminal catalytic domain"/>
    <property type="match status" value="1"/>
</dbReference>
<dbReference type="Pfam" id="PF13408">
    <property type="entry name" value="Zn_ribbon_recom"/>
    <property type="match status" value="1"/>
</dbReference>
<dbReference type="Pfam" id="PF00239">
    <property type="entry name" value="Resolvase"/>
    <property type="match status" value="1"/>
</dbReference>
<feature type="domain" description="Recombinase" evidence="2">
    <location>
        <begin position="172"/>
        <end position="317"/>
    </location>
</feature>
<dbReference type="InterPro" id="IPR006119">
    <property type="entry name" value="Resolv_N"/>
</dbReference>
<name>A0A2W4WEN8_9CYAN</name>
<organism evidence="3 4">
    <name type="scientific">Leptolyngbya foveolarum</name>
    <dbReference type="NCBI Taxonomy" id="47253"/>
    <lineage>
        <taxon>Bacteria</taxon>
        <taxon>Bacillati</taxon>
        <taxon>Cyanobacteriota</taxon>
        <taxon>Cyanophyceae</taxon>
        <taxon>Leptolyngbyales</taxon>
        <taxon>Leptolyngbyaceae</taxon>
        <taxon>Leptolyngbya group</taxon>
        <taxon>Leptolyngbya</taxon>
    </lineage>
</organism>
<dbReference type="InterPro" id="IPR050639">
    <property type="entry name" value="SSR_resolvase"/>
</dbReference>
<dbReference type="SUPFAM" id="SSF53041">
    <property type="entry name" value="Resolvase-like"/>
    <property type="match status" value="1"/>
</dbReference>
<protein>
    <submittedName>
        <fullName evidence="3">Recombinase family protein</fullName>
    </submittedName>
</protein>
<dbReference type="Pfam" id="PF07508">
    <property type="entry name" value="Recombinase"/>
    <property type="match status" value="1"/>
</dbReference>
<feature type="domain" description="Resolvase/invertase-type recombinase catalytic" evidence="1">
    <location>
        <begin position="14"/>
        <end position="165"/>
    </location>
</feature>
<dbReference type="Gene3D" id="3.90.1750.20">
    <property type="entry name" value="Putative Large Serine Recombinase, Chain B, Domain 2"/>
    <property type="match status" value="1"/>
</dbReference>
<dbReference type="PROSITE" id="PS51737">
    <property type="entry name" value="RECOMBINASE_DNA_BIND"/>
    <property type="match status" value="1"/>
</dbReference>
<dbReference type="GO" id="GO:0000150">
    <property type="term" value="F:DNA strand exchange activity"/>
    <property type="evidence" value="ECO:0007669"/>
    <property type="project" value="InterPro"/>
</dbReference>
<evidence type="ECO:0000313" key="3">
    <source>
        <dbReference type="EMBL" id="PZO22611.1"/>
    </source>
</evidence>
<reference evidence="4" key="1">
    <citation type="submission" date="2018-04" db="EMBL/GenBank/DDBJ databases">
        <authorList>
            <person name="Cornet L."/>
        </authorList>
    </citation>
    <scope>NUCLEOTIDE SEQUENCE [LARGE SCALE GENOMIC DNA]</scope>
</reference>
<dbReference type="Proteomes" id="UP000249354">
    <property type="component" value="Unassembled WGS sequence"/>
</dbReference>
<gene>
    <name evidence="3" type="ORF">DCF25_02285</name>
</gene>
<comment type="caution">
    <text evidence="3">The sequence shown here is derived from an EMBL/GenBank/DDBJ whole genome shotgun (WGS) entry which is preliminary data.</text>
</comment>
<dbReference type="PANTHER" id="PTHR30461">
    <property type="entry name" value="DNA-INVERTASE FROM LAMBDOID PROPHAGE"/>
    <property type="match status" value="1"/>
</dbReference>
<dbReference type="InterPro" id="IPR038109">
    <property type="entry name" value="DNA_bind_recomb_sf"/>
</dbReference>
<dbReference type="GO" id="GO:0003677">
    <property type="term" value="F:DNA binding"/>
    <property type="evidence" value="ECO:0007669"/>
    <property type="project" value="InterPro"/>
</dbReference>
<dbReference type="InterPro" id="IPR036162">
    <property type="entry name" value="Resolvase-like_N_sf"/>
</dbReference>
<proteinExistence type="predicted"/>
<dbReference type="CDD" id="cd00338">
    <property type="entry name" value="Ser_Recombinase"/>
    <property type="match status" value="1"/>
</dbReference>
<reference evidence="3 4" key="2">
    <citation type="submission" date="2018-06" db="EMBL/GenBank/DDBJ databases">
        <title>Metagenomic assembly of (sub)arctic Cyanobacteria and their associated microbiome from non-axenic cultures.</title>
        <authorList>
            <person name="Baurain D."/>
        </authorList>
    </citation>
    <scope>NUCLEOTIDE SEQUENCE [LARGE SCALE GENOMIC DNA]</scope>
    <source>
        <strain evidence="3">ULC129bin1</strain>
    </source>
</reference>
<dbReference type="SUPFAM" id="SSF46955">
    <property type="entry name" value="Putative DNA-binding domain"/>
    <property type="match status" value="1"/>
</dbReference>
<dbReference type="Gene3D" id="1.10.1660.10">
    <property type="match status" value="1"/>
</dbReference>
<accession>A0A2W4WEN8</accession>
<dbReference type="AlphaFoldDB" id="A0A2W4WEN8"/>